<comment type="caution">
    <text evidence="2">The sequence shown here is derived from an EMBL/GenBank/DDBJ whole genome shotgun (WGS) entry which is preliminary data.</text>
</comment>
<accession>A0AAD4AEP5</accession>
<reference evidence="2" key="2">
    <citation type="submission" date="2015-03" db="EMBL/GenBank/DDBJ databases">
        <title>Genome sequence of Pseudoalteromonas citrea.</title>
        <authorList>
            <person name="Xie B.-B."/>
            <person name="Rong J.-C."/>
            <person name="Qin Q.-L."/>
            <person name="Zhang Y.-Z."/>
        </authorList>
    </citation>
    <scope>NUCLEOTIDE SEQUENCE</scope>
    <source>
        <strain evidence="2">DSM 8771</strain>
    </source>
</reference>
<dbReference type="Proteomes" id="UP000016487">
    <property type="component" value="Unassembled WGS sequence"/>
</dbReference>
<evidence type="ECO:0000256" key="1">
    <source>
        <dbReference type="SAM" id="MobiDB-lite"/>
    </source>
</evidence>
<reference evidence="2" key="1">
    <citation type="journal article" date="2012" name="J. Bacteriol.">
        <title>Genome sequences of type strains of seven species of the marine bacterium Pseudoalteromonas.</title>
        <authorList>
            <person name="Xie B.B."/>
            <person name="Shu Y.L."/>
            <person name="Qin Q.L."/>
            <person name="Rong J.C."/>
            <person name="Zhang X.Y."/>
            <person name="Chen X.L."/>
            <person name="Shi M."/>
            <person name="He H.L."/>
            <person name="Zhou B.C."/>
            <person name="Zhang Y.Z."/>
        </authorList>
    </citation>
    <scope>NUCLEOTIDE SEQUENCE</scope>
    <source>
        <strain evidence="2">DSM 8771</strain>
    </source>
</reference>
<feature type="region of interest" description="Disordered" evidence="1">
    <location>
        <begin position="20"/>
        <end position="46"/>
    </location>
</feature>
<organism evidence="2 3">
    <name type="scientific">Pseudoalteromonas citrea</name>
    <dbReference type="NCBI Taxonomy" id="43655"/>
    <lineage>
        <taxon>Bacteria</taxon>
        <taxon>Pseudomonadati</taxon>
        <taxon>Pseudomonadota</taxon>
        <taxon>Gammaproteobacteria</taxon>
        <taxon>Alteromonadales</taxon>
        <taxon>Pseudoalteromonadaceae</taxon>
        <taxon>Pseudoalteromonas</taxon>
    </lineage>
</organism>
<proteinExistence type="predicted"/>
<sequence>MKLPVTKTASIAYFQPNKTKQLKTKSWPKRNSELSKNQKGNKLTNPPAIASITVNKTGLYLLFNPNNGMSFSLSLLKVKEKSYFAKL</sequence>
<protein>
    <submittedName>
        <fullName evidence="2">Uncharacterized protein</fullName>
    </submittedName>
</protein>
<dbReference type="EMBL" id="AHBZ03000027">
    <property type="protein sequence ID" value="KAF7764468.1"/>
    <property type="molecule type" value="Genomic_DNA"/>
</dbReference>
<feature type="compositionally biased region" description="Polar residues" evidence="1">
    <location>
        <begin position="34"/>
        <end position="44"/>
    </location>
</feature>
<evidence type="ECO:0000313" key="3">
    <source>
        <dbReference type="Proteomes" id="UP000016487"/>
    </source>
</evidence>
<gene>
    <name evidence="2" type="ORF">PCIT_b0474</name>
</gene>
<name>A0AAD4AEP5_9GAMM</name>
<evidence type="ECO:0000313" key="2">
    <source>
        <dbReference type="EMBL" id="KAF7764468.1"/>
    </source>
</evidence>
<dbReference type="AlphaFoldDB" id="A0AAD4AEP5"/>